<proteinExistence type="predicted"/>
<evidence type="ECO:0000313" key="2">
    <source>
        <dbReference type="Proteomes" id="UP000054826"/>
    </source>
</evidence>
<comment type="caution">
    <text evidence="1">The sequence shown here is derived from an EMBL/GenBank/DDBJ whole genome shotgun (WGS) entry which is preliminary data.</text>
</comment>
<evidence type="ECO:0000313" key="1">
    <source>
        <dbReference type="EMBL" id="KRY97765.1"/>
    </source>
</evidence>
<protein>
    <submittedName>
        <fullName evidence="1">Uncharacterized protein</fullName>
    </submittedName>
</protein>
<dbReference type="EMBL" id="JYDV01002419">
    <property type="protein sequence ID" value="KRY97765.1"/>
    <property type="molecule type" value="Genomic_DNA"/>
</dbReference>
<sequence>MVFRKLSFANVFKAIPYFLLYQVQCVWFYGRTCTSTIC</sequence>
<organism evidence="1 2">
    <name type="scientific">Trichinella pseudospiralis</name>
    <name type="common">Parasitic roundworm</name>
    <dbReference type="NCBI Taxonomy" id="6337"/>
    <lineage>
        <taxon>Eukaryota</taxon>
        <taxon>Metazoa</taxon>
        <taxon>Ecdysozoa</taxon>
        <taxon>Nematoda</taxon>
        <taxon>Enoplea</taxon>
        <taxon>Dorylaimia</taxon>
        <taxon>Trichinellida</taxon>
        <taxon>Trichinellidae</taxon>
        <taxon>Trichinella</taxon>
    </lineage>
</organism>
<reference evidence="1 2" key="1">
    <citation type="submission" date="2015-01" db="EMBL/GenBank/DDBJ databases">
        <title>Evolution of Trichinella species and genotypes.</title>
        <authorList>
            <person name="Korhonen P.K."/>
            <person name="Edoardo P."/>
            <person name="Giuseppe L.R."/>
            <person name="Gasser R.B."/>
        </authorList>
    </citation>
    <scope>NUCLEOTIDE SEQUENCE [LARGE SCALE GENOMIC DNA]</scope>
    <source>
        <strain evidence="1">ISS176</strain>
    </source>
</reference>
<name>A0A0V1GHR6_TRIPS</name>
<dbReference type="AlphaFoldDB" id="A0A0V1GHR6"/>
<dbReference type="Proteomes" id="UP000054826">
    <property type="component" value="Unassembled WGS sequence"/>
</dbReference>
<accession>A0A0V1GHR6</accession>
<gene>
    <name evidence="1" type="ORF">T4C_4473</name>
</gene>